<name>A0A4V1C5L4_PYROR</name>
<protein>
    <submittedName>
        <fullName evidence="1">Uncharacterized protein</fullName>
    </submittedName>
</protein>
<dbReference type="AlphaFoldDB" id="A0A4V1C5L4"/>
<evidence type="ECO:0000313" key="1">
    <source>
        <dbReference type="EMBL" id="QBZ56795.1"/>
    </source>
</evidence>
<organism evidence="1 2">
    <name type="scientific">Pyricularia oryzae</name>
    <name type="common">Rice blast fungus</name>
    <name type="synonym">Magnaporthe oryzae</name>
    <dbReference type="NCBI Taxonomy" id="318829"/>
    <lineage>
        <taxon>Eukaryota</taxon>
        <taxon>Fungi</taxon>
        <taxon>Dikarya</taxon>
        <taxon>Ascomycota</taxon>
        <taxon>Pezizomycotina</taxon>
        <taxon>Sordariomycetes</taxon>
        <taxon>Sordariomycetidae</taxon>
        <taxon>Magnaporthales</taxon>
        <taxon>Pyriculariaceae</taxon>
        <taxon>Pyricularia</taxon>
    </lineage>
</organism>
<gene>
    <name evidence="1" type="ORF">PoMZ_01711</name>
</gene>
<accession>A0A4V1C5L4</accession>
<dbReference type="EMBL" id="CP034205">
    <property type="protein sequence ID" value="QBZ56795.1"/>
    <property type="molecule type" value="Genomic_DNA"/>
</dbReference>
<evidence type="ECO:0000313" key="2">
    <source>
        <dbReference type="Proteomes" id="UP000294847"/>
    </source>
</evidence>
<sequence>MASDEQSVQTPAKQRIRLRCNWKDCRYNAATLRRMCANIENVLKGIAHGKGRKMGKKRNVTFGTLTGYGRLKTNTLILGESVLHVARNLRERTT</sequence>
<reference evidence="1 2" key="1">
    <citation type="journal article" date="2019" name="Mol. Biol. Evol.">
        <title>Blast fungal genomes show frequent chromosomal changes, gene gains and losses, and effector gene turnover.</title>
        <authorList>
            <person name="Gomez Luciano L.B."/>
            <person name="Jason Tsai I."/>
            <person name="Chuma I."/>
            <person name="Tosa Y."/>
            <person name="Chen Y.H."/>
            <person name="Li J.Y."/>
            <person name="Li M.Y."/>
            <person name="Jade Lu M.Y."/>
            <person name="Nakayashiki H."/>
            <person name="Li W.H."/>
        </authorList>
    </citation>
    <scope>NUCLEOTIDE SEQUENCE [LARGE SCALE GENOMIC DNA]</scope>
    <source>
        <strain evidence="1">MZ5-1-6</strain>
    </source>
</reference>
<dbReference type="Proteomes" id="UP000294847">
    <property type="component" value="Chromosome 2"/>
</dbReference>
<proteinExistence type="predicted"/>